<keyword evidence="3" id="KW-0378">Hydrolase</keyword>
<protein>
    <submittedName>
        <fullName evidence="3">Hydrolase</fullName>
    </submittedName>
</protein>
<dbReference type="GO" id="GO:0016787">
    <property type="term" value="F:hydrolase activity"/>
    <property type="evidence" value="ECO:0007669"/>
    <property type="project" value="UniProtKB-KW"/>
</dbReference>
<evidence type="ECO:0000313" key="3">
    <source>
        <dbReference type="EMBL" id="PZP00590.1"/>
    </source>
</evidence>
<feature type="chain" id="PRO_5038939814" evidence="1">
    <location>
        <begin position="24"/>
        <end position="275"/>
    </location>
</feature>
<evidence type="ECO:0000256" key="1">
    <source>
        <dbReference type="SAM" id="SignalP"/>
    </source>
</evidence>
<evidence type="ECO:0000259" key="2">
    <source>
        <dbReference type="Pfam" id="PF13472"/>
    </source>
</evidence>
<proteinExistence type="predicted"/>
<dbReference type="EMBL" id="QFNY01000121">
    <property type="protein sequence ID" value="PZP00590.1"/>
    <property type="molecule type" value="Genomic_DNA"/>
</dbReference>
<feature type="domain" description="SGNH hydrolase-type esterase" evidence="2">
    <location>
        <begin position="36"/>
        <end position="266"/>
    </location>
</feature>
<name>A0A2W5B7M7_9CORY</name>
<organism evidence="3 4">
    <name type="scientific">Corynebacterium urealyticum</name>
    <dbReference type="NCBI Taxonomy" id="43771"/>
    <lineage>
        <taxon>Bacteria</taxon>
        <taxon>Bacillati</taxon>
        <taxon>Actinomycetota</taxon>
        <taxon>Actinomycetes</taxon>
        <taxon>Mycobacteriales</taxon>
        <taxon>Corynebacteriaceae</taxon>
        <taxon>Corynebacterium</taxon>
    </lineage>
</organism>
<evidence type="ECO:0000313" key="4">
    <source>
        <dbReference type="Proteomes" id="UP000249451"/>
    </source>
</evidence>
<dbReference type="SUPFAM" id="SSF52266">
    <property type="entry name" value="SGNH hydrolase"/>
    <property type="match status" value="1"/>
</dbReference>
<dbReference type="Gene3D" id="3.40.50.1110">
    <property type="entry name" value="SGNH hydrolase"/>
    <property type="match status" value="2"/>
</dbReference>
<gene>
    <name evidence="3" type="ORF">DI609_06050</name>
</gene>
<feature type="signal peptide" evidence="1">
    <location>
        <begin position="1"/>
        <end position="23"/>
    </location>
</feature>
<dbReference type="AlphaFoldDB" id="A0A2W5B7M7"/>
<dbReference type="Proteomes" id="UP000249451">
    <property type="component" value="Unassembled WGS sequence"/>
</dbReference>
<reference evidence="3 4" key="1">
    <citation type="submission" date="2017-11" db="EMBL/GenBank/DDBJ databases">
        <title>Infants hospitalized years apart are colonized by the same room-sourced microbial strains.</title>
        <authorList>
            <person name="Brooks B."/>
            <person name="Olm M.R."/>
            <person name="Firek B.A."/>
            <person name="Baker R."/>
            <person name="Thomas B.C."/>
            <person name="Morowitz M.J."/>
            <person name="Banfield J.F."/>
        </authorList>
    </citation>
    <scope>NUCLEOTIDE SEQUENCE [LARGE SCALE GENOMIC DNA]</scope>
    <source>
        <strain evidence="3">S2_012_000_R3_87</strain>
    </source>
</reference>
<dbReference type="InterPro" id="IPR036514">
    <property type="entry name" value="SGNH_hydro_sf"/>
</dbReference>
<keyword evidence="1" id="KW-0732">Signal</keyword>
<dbReference type="InterPro" id="IPR013830">
    <property type="entry name" value="SGNH_hydro"/>
</dbReference>
<sequence>MKSTQRIAALCASLLVAVGISQAPQAAAGERNLVAFGDSVLADPQLDSYLSFRASSRFGSSRVNPSVDCPSGYNFAKRTGAKLGMPVADFSCAGAVSMAQGPQISEQVRVAIERGALTPDTQRVLFATGFNDTYNNSKLSDGDLRARWVAATAPHIAKIRAAAPNARIQIVGYPTIGSGDRYCLLHFGPQPADATALPTVQRYENVAQWMQVDLANATGTEFVDMKPATWDRGMCAGADKRLWAGLVDFSAGPGNLPLHINDRGQEFVATQLARS</sequence>
<accession>A0A2W5B7M7</accession>
<dbReference type="Pfam" id="PF13472">
    <property type="entry name" value="Lipase_GDSL_2"/>
    <property type="match status" value="1"/>
</dbReference>
<comment type="caution">
    <text evidence="3">The sequence shown here is derived from an EMBL/GenBank/DDBJ whole genome shotgun (WGS) entry which is preliminary data.</text>
</comment>